<dbReference type="OrthoDB" id="2743914at2759"/>
<dbReference type="SUPFAM" id="SSF52047">
    <property type="entry name" value="RNI-like"/>
    <property type="match status" value="1"/>
</dbReference>
<evidence type="ECO:0000313" key="1">
    <source>
        <dbReference type="EMBL" id="TBU33879.1"/>
    </source>
</evidence>
<dbReference type="EMBL" id="ML143390">
    <property type="protein sequence ID" value="TBU33879.1"/>
    <property type="molecule type" value="Genomic_DNA"/>
</dbReference>
<dbReference type="AlphaFoldDB" id="A0A4Q9N0E0"/>
<reference evidence="1" key="1">
    <citation type="submission" date="2019-01" db="EMBL/GenBank/DDBJ databases">
        <title>Draft genome sequences of three monokaryotic isolates of the white-rot basidiomycete fungus Dichomitus squalens.</title>
        <authorList>
            <consortium name="DOE Joint Genome Institute"/>
            <person name="Lopez S.C."/>
            <person name="Andreopoulos B."/>
            <person name="Pangilinan J."/>
            <person name="Lipzen A."/>
            <person name="Riley R."/>
            <person name="Ahrendt S."/>
            <person name="Ng V."/>
            <person name="Barry K."/>
            <person name="Daum C."/>
            <person name="Grigoriev I.V."/>
            <person name="Hilden K.S."/>
            <person name="Makela M.R."/>
            <person name="de Vries R.P."/>
        </authorList>
    </citation>
    <scope>NUCLEOTIDE SEQUENCE [LARGE SCALE GENOMIC DNA]</scope>
    <source>
        <strain evidence="1">OM18370.1</strain>
    </source>
</reference>
<evidence type="ECO:0008006" key="2">
    <source>
        <dbReference type="Google" id="ProtNLM"/>
    </source>
</evidence>
<dbReference type="InterPro" id="IPR032675">
    <property type="entry name" value="LRR_dom_sf"/>
</dbReference>
<dbReference type="Proteomes" id="UP000292957">
    <property type="component" value="Unassembled WGS sequence"/>
</dbReference>
<proteinExistence type="predicted"/>
<protein>
    <recommendedName>
        <fullName evidence="2">F-box domain-containing protein</fullName>
    </recommendedName>
</protein>
<organism evidence="1">
    <name type="scientific">Dichomitus squalens</name>
    <dbReference type="NCBI Taxonomy" id="114155"/>
    <lineage>
        <taxon>Eukaryota</taxon>
        <taxon>Fungi</taxon>
        <taxon>Dikarya</taxon>
        <taxon>Basidiomycota</taxon>
        <taxon>Agaricomycotina</taxon>
        <taxon>Agaricomycetes</taxon>
        <taxon>Polyporales</taxon>
        <taxon>Polyporaceae</taxon>
        <taxon>Dichomitus</taxon>
    </lineage>
</organism>
<accession>A0A4Q9N0E0</accession>
<gene>
    <name evidence="1" type="ORF">BD311DRAFT_397413</name>
</gene>
<dbReference type="Gene3D" id="3.80.10.10">
    <property type="entry name" value="Ribonuclease Inhibitor"/>
    <property type="match status" value="1"/>
</dbReference>
<name>A0A4Q9N0E0_9APHY</name>
<sequence>MSQRNSNAISSTLAIRPQLATRVRELTLNSVEGHHRPPKHLQLSGLQRLRLVDVDLSDPWVCVAVATSAPSLRELSLRDCSADDAAAFHSLIGRLTQLRHLNVERCRSGSYDQSIVPNVSIPTLLSLSLINNEPRDVSTATVVQALIEHPIAFQTVRFLDIGIASGNLSSFNEFLRAVGPSLRELRVRVFPEAVSTHLPLTPANCSELRLLEFKMELRREAQGVDPLSWVPALLDTMRAPKLRLVTFVIKAQSATCKDLVAFDWDKVACTLQEERFASVCEVLFHIHHAKDTVASFIRTRLGAPPNNRGLRIVQRATSSK</sequence>